<dbReference type="InterPro" id="IPR003661">
    <property type="entry name" value="HisK_dim/P_dom"/>
</dbReference>
<dbReference type="CDD" id="cd00075">
    <property type="entry name" value="HATPase"/>
    <property type="match status" value="1"/>
</dbReference>
<dbReference type="FunFam" id="3.30.565.10:FF:000006">
    <property type="entry name" value="Sensor histidine kinase WalK"/>
    <property type="match status" value="1"/>
</dbReference>
<keyword evidence="5" id="KW-1003">Cell membrane</keyword>
<evidence type="ECO:0000256" key="3">
    <source>
        <dbReference type="ARBA" id="ARBA00012438"/>
    </source>
</evidence>
<dbReference type="PANTHER" id="PTHR45528:SF1">
    <property type="entry name" value="SENSOR HISTIDINE KINASE CPXA"/>
    <property type="match status" value="1"/>
</dbReference>
<dbReference type="InterPro" id="IPR050398">
    <property type="entry name" value="HssS/ArlS-like"/>
</dbReference>
<dbReference type="AlphaFoldDB" id="A0A0V8JJC9"/>
<dbReference type="Pfam" id="PF00672">
    <property type="entry name" value="HAMP"/>
    <property type="match status" value="1"/>
</dbReference>
<keyword evidence="14 15" id="KW-0472">Membrane</keyword>
<dbReference type="InterPro" id="IPR041610">
    <property type="entry name" value="ArlS_N"/>
</dbReference>
<dbReference type="Gene3D" id="6.10.340.10">
    <property type="match status" value="1"/>
</dbReference>
<protein>
    <recommendedName>
        <fullName evidence="4">Signal transduction histidine-protein kinase ArlS</fullName>
        <ecNumber evidence="3">2.7.13.3</ecNumber>
    </recommendedName>
</protein>
<evidence type="ECO:0000256" key="13">
    <source>
        <dbReference type="ARBA" id="ARBA00023012"/>
    </source>
</evidence>
<dbReference type="SUPFAM" id="SSF47384">
    <property type="entry name" value="Homodimeric domain of signal transducing histidine kinase"/>
    <property type="match status" value="1"/>
</dbReference>
<evidence type="ECO:0000256" key="4">
    <source>
        <dbReference type="ARBA" id="ARBA00015735"/>
    </source>
</evidence>
<keyword evidence="8 15" id="KW-0812">Transmembrane</keyword>
<feature type="transmembrane region" description="Helical" evidence="15">
    <location>
        <begin position="152"/>
        <end position="175"/>
    </location>
</feature>
<dbReference type="Gene3D" id="3.30.565.10">
    <property type="entry name" value="Histidine kinase-like ATPase, C-terminal domain"/>
    <property type="match status" value="1"/>
</dbReference>
<comment type="subcellular location">
    <subcellularLocation>
        <location evidence="2">Cell membrane</location>
        <topology evidence="2">Multi-pass membrane protein</topology>
    </subcellularLocation>
</comment>
<dbReference type="Pfam" id="PF00512">
    <property type="entry name" value="HisKA"/>
    <property type="match status" value="1"/>
</dbReference>
<keyword evidence="13" id="KW-0902">Two-component regulatory system</keyword>
<dbReference type="SUPFAM" id="SSF158472">
    <property type="entry name" value="HAMP domain-like"/>
    <property type="match status" value="1"/>
</dbReference>
<evidence type="ECO:0000256" key="5">
    <source>
        <dbReference type="ARBA" id="ARBA00022475"/>
    </source>
</evidence>
<evidence type="ECO:0000313" key="18">
    <source>
        <dbReference type="EMBL" id="KSU87186.1"/>
    </source>
</evidence>
<evidence type="ECO:0000256" key="8">
    <source>
        <dbReference type="ARBA" id="ARBA00022692"/>
    </source>
</evidence>
<dbReference type="InterPro" id="IPR005467">
    <property type="entry name" value="His_kinase_dom"/>
</dbReference>
<dbReference type="PRINTS" id="PR00344">
    <property type="entry name" value="BCTRLSENSOR"/>
</dbReference>
<dbReference type="SMART" id="SM00388">
    <property type="entry name" value="HisKA"/>
    <property type="match status" value="1"/>
</dbReference>
<dbReference type="EMBL" id="LNQP01000051">
    <property type="protein sequence ID" value="KSU87186.1"/>
    <property type="molecule type" value="Genomic_DNA"/>
</dbReference>
<evidence type="ECO:0000259" key="16">
    <source>
        <dbReference type="PROSITE" id="PS50109"/>
    </source>
</evidence>
<name>A0A0V8JJC9_9BACI</name>
<dbReference type="SMART" id="SM00304">
    <property type="entry name" value="HAMP"/>
    <property type="match status" value="1"/>
</dbReference>
<evidence type="ECO:0000256" key="15">
    <source>
        <dbReference type="SAM" id="Phobius"/>
    </source>
</evidence>
<feature type="domain" description="HAMP" evidence="17">
    <location>
        <begin position="177"/>
        <end position="231"/>
    </location>
</feature>
<keyword evidence="12 15" id="KW-1133">Transmembrane helix</keyword>
<evidence type="ECO:0000259" key="17">
    <source>
        <dbReference type="PROSITE" id="PS50885"/>
    </source>
</evidence>
<gene>
    <name evidence="18" type="ORF">AS180_14560</name>
</gene>
<evidence type="ECO:0000256" key="1">
    <source>
        <dbReference type="ARBA" id="ARBA00000085"/>
    </source>
</evidence>
<dbReference type="InterPro" id="IPR036890">
    <property type="entry name" value="HATPase_C_sf"/>
</dbReference>
<dbReference type="PANTHER" id="PTHR45528">
    <property type="entry name" value="SENSOR HISTIDINE KINASE CPXA"/>
    <property type="match status" value="1"/>
</dbReference>
<dbReference type="PROSITE" id="PS50885">
    <property type="entry name" value="HAMP"/>
    <property type="match status" value="1"/>
</dbReference>
<dbReference type="SUPFAM" id="SSF55874">
    <property type="entry name" value="ATPase domain of HSP90 chaperone/DNA topoisomerase II/histidine kinase"/>
    <property type="match status" value="1"/>
</dbReference>
<dbReference type="InterPro" id="IPR003660">
    <property type="entry name" value="HAMP_dom"/>
</dbReference>
<dbReference type="Gene3D" id="1.10.287.130">
    <property type="match status" value="1"/>
</dbReference>
<dbReference type="InterPro" id="IPR004358">
    <property type="entry name" value="Sig_transdc_His_kin-like_C"/>
</dbReference>
<dbReference type="InterPro" id="IPR036097">
    <property type="entry name" value="HisK_dim/P_sf"/>
</dbReference>
<dbReference type="Proteomes" id="UP000053681">
    <property type="component" value="Unassembled WGS sequence"/>
</dbReference>
<keyword evidence="19" id="KW-1185">Reference proteome</keyword>
<evidence type="ECO:0000256" key="12">
    <source>
        <dbReference type="ARBA" id="ARBA00022989"/>
    </source>
</evidence>
<evidence type="ECO:0000256" key="7">
    <source>
        <dbReference type="ARBA" id="ARBA00022679"/>
    </source>
</evidence>
<comment type="catalytic activity">
    <reaction evidence="1">
        <text>ATP + protein L-histidine = ADP + protein N-phospho-L-histidine.</text>
        <dbReference type="EC" id="2.7.13.3"/>
    </reaction>
</comment>
<dbReference type="PROSITE" id="PS50109">
    <property type="entry name" value="HIS_KIN"/>
    <property type="match status" value="1"/>
</dbReference>
<dbReference type="Pfam" id="PF02518">
    <property type="entry name" value="HATPase_c"/>
    <property type="match status" value="1"/>
</dbReference>
<dbReference type="InterPro" id="IPR003594">
    <property type="entry name" value="HATPase_dom"/>
</dbReference>
<feature type="domain" description="Histidine kinase" evidence="16">
    <location>
        <begin position="239"/>
        <end position="452"/>
    </location>
</feature>
<keyword evidence="10 18" id="KW-0418">Kinase</keyword>
<sequence>MKLKTKITLFTTLLLILLLLVTNSSIYFIFKKTMTDNAIERLDSQVDDIAEGFNRSGSTAVEPRNLFNAYVPLNGMIRIIDENNKSLLTTLKDELSLRSLNATYRTNEHTDVTQESGAIYASASMPIIWTNDNVVSLELTERLVDVEQSLGILRIILIVASFIILVPTVIGGRFLSKVVLQPIQSLIYTMEDIQTSRTFKRITTKSSSKDELDQMANTFNNMMDLLEENYKKQEQFVSDASHELKTPLTVIESYANMLKRWGMKRPDILEEAVESIHSESIRMKTFTEQMLVLAKDDSQLDLHIQPTDINTLCIETGRSLQQAFQRTIHVKPSPHPIQVSSDEQKLKQLLYILLDNAIKYSEESIELTVSTSAENMCLITITDQGIGIPKEDLAHVYERFFRVDKARNRETGGSGLGLAIAAKIIKAHQGTIHIDSEEGKGTIVQVHLPIYFS</sequence>
<dbReference type="CDD" id="cd06225">
    <property type="entry name" value="HAMP"/>
    <property type="match status" value="1"/>
</dbReference>
<evidence type="ECO:0000256" key="2">
    <source>
        <dbReference type="ARBA" id="ARBA00004651"/>
    </source>
</evidence>
<keyword evidence="11" id="KW-0067">ATP-binding</keyword>
<comment type="caution">
    <text evidence="18">The sequence shown here is derived from an EMBL/GenBank/DDBJ whole genome shotgun (WGS) entry which is preliminary data.</text>
</comment>
<dbReference type="CDD" id="cd00082">
    <property type="entry name" value="HisKA"/>
    <property type="match status" value="1"/>
</dbReference>
<evidence type="ECO:0000256" key="6">
    <source>
        <dbReference type="ARBA" id="ARBA00022553"/>
    </source>
</evidence>
<dbReference type="RefSeq" id="WP_062686997.1">
    <property type="nucleotide sequence ID" value="NZ_KQ758666.1"/>
</dbReference>
<evidence type="ECO:0000256" key="10">
    <source>
        <dbReference type="ARBA" id="ARBA00022777"/>
    </source>
</evidence>
<dbReference type="GO" id="GO:0005886">
    <property type="term" value="C:plasma membrane"/>
    <property type="evidence" value="ECO:0007669"/>
    <property type="project" value="UniProtKB-SubCell"/>
</dbReference>
<evidence type="ECO:0000256" key="14">
    <source>
        <dbReference type="ARBA" id="ARBA00023136"/>
    </source>
</evidence>
<dbReference type="GO" id="GO:0000155">
    <property type="term" value="F:phosphorelay sensor kinase activity"/>
    <property type="evidence" value="ECO:0007669"/>
    <property type="project" value="InterPro"/>
</dbReference>
<evidence type="ECO:0000256" key="9">
    <source>
        <dbReference type="ARBA" id="ARBA00022741"/>
    </source>
</evidence>
<reference evidence="18 19" key="1">
    <citation type="submission" date="2015-11" db="EMBL/GenBank/DDBJ databases">
        <title>Bacillus caseinolyticus sp nov.</title>
        <authorList>
            <person name="Dastager S.G."/>
            <person name="Mawlankar R."/>
        </authorList>
    </citation>
    <scope>NUCLEOTIDE SEQUENCE [LARGE SCALE GENOMIC DNA]</scope>
    <source>
        <strain evidence="18 19">SGD-V-76</strain>
    </source>
</reference>
<keyword evidence="6" id="KW-0597">Phosphoprotein</keyword>
<dbReference type="GO" id="GO:0005524">
    <property type="term" value="F:ATP binding"/>
    <property type="evidence" value="ECO:0007669"/>
    <property type="project" value="UniProtKB-KW"/>
</dbReference>
<keyword evidence="9" id="KW-0547">Nucleotide-binding</keyword>
<evidence type="ECO:0000256" key="11">
    <source>
        <dbReference type="ARBA" id="ARBA00022840"/>
    </source>
</evidence>
<dbReference type="EC" id="2.7.13.3" evidence="3"/>
<dbReference type="Pfam" id="PF18719">
    <property type="entry name" value="ArlS_N"/>
    <property type="match status" value="1"/>
</dbReference>
<keyword evidence="7" id="KW-0808">Transferase</keyword>
<dbReference type="SMART" id="SM00387">
    <property type="entry name" value="HATPase_c"/>
    <property type="match status" value="1"/>
</dbReference>
<proteinExistence type="predicted"/>
<dbReference type="FunFam" id="1.10.287.130:FF:000001">
    <property type="entry name" value="Two-component sensor histidine kinase"/>
    <property type="match status" value="1"/>
</dbReference>
<evidence type="ECO:0000313" key="19">
    <source>
        <dbReference type="Proteomes" id="UP000053681"/>
    </source>
</evidence>
<organism evidence="18 19">
    <name type="scientific">Priestia veravalensis</name>
    <dbReference type="NCBI Taxonomy" id="1414648"/>
    <lineage>
        <taxon>Bacteria</taxon>
        <taxon>Bacillati</taxon>
        <taxon>Bacillota</taxon>
        <taxon>Bacilli</taxon>
        <taxon>Bacillales</taxon>
        <taxon>Bacillaceae</taxon>
        <taxon>Priestia</taxon>
    </lineage>
</organism>
<accession>A0A0V8JJC9</accession>